<dbReference type="EMBL" id="CP071794">
    <property type="protein sequence ID" value="QTD57676.1"/>
    <property type="molecule type" value="Genomic_DNA"/>
</dbReference>
<comment type="subcellular location">
    <subcellularLocation>
        <location evidence="1">Membrane</location>
        <topology evidence="1">Multi-pass membrane protein</topology>
    </subcellularLocation>
</comment>
<evidence type="ECO:0000256" key="10">
    <source>
        <dbReference type="ARBA" id="ARBA00023136"/>
    </source>
</evidence>
<keyword evidence="15" id="KW-1185">Reference proteome</keyword>
<proteinExistence type="inferred from homology"/>
<evidence type="ECO:0000313" key="15">
    <source>
        <dbReference type="Proteomes" id="UP000663923"/>
    </source>
</evidence>
<dbReference type="InterPro" id="IPR005804">
    <property type="entry name" value="FA_desaturase_dom"/>
</dbReference>
<evidence type="ECO:0000256" key="12">
    <source>
        <dbReference type="SAM" id="Phobius"/>
    </source>
</evidence>
<gene>
    <name evidence="14" type="ORF">J4G78_02770</name>
</gene>
<dbReference type="Proteomes" id="UP000663923">
    <property type="component" value="Chromosome"/>
</dbReference>
<dbReference type="PANTHER" id="PTHR11351">
    <property type="entry name" value="ACYL-COA DESATURASE"/>
    <property type="match status" value="1"/>
</dbReference>
<keyword evidence="3" id="KW-0444">Lipid biosynthesis</keyword>
<name>A0ABX7T841_9SPHN</name>
<evidence type="ECO:0000256" key="2">
    <source>
        <dbReference type="ARBA" id="ARBA00008749"/>
    </source>
</evidence>
<keyword evidence="10 12" id="KW-0472">Membrane</keyword>
<keyword evidence="4 12" id="KW-0812">Transmembrane</keyword>
<evidence type="ECO:0000259" key="13">
    <source>
        <dbReference type="Pfam" id="PF00487"/>
    </source>
</evidence>
<keyword evidence="9" id="KW-0443">Lipid metabolism</keyword>
<evidence type="ECO:0000256" key="4">
    <source>
        <dbReference type="ARBA" id="ARBA00022692"/>
    </source>
</evidence>
<accession>A0ABX7T841</accession>
<protein>
    <submittedName>
        <fullName evidence="14">Acyl-CoA desaturase</fullName>
    </submittedName>
</protein>
<keyword evidence="11" id="KW-0275">Fatty acid biosynthesis</keyword>
<evidence type="ECO:0000256" key="3">
    <source>
        <dbReference type="ARBA" id="ARBA00022516"/>
    </source>
</evidence>
<keyword evidence="6 12" id="KW-1133">Transmembrane helix</keyword>
<keyword evidence="5" id="KW-0276">Fatty acid metabolism</keyword>
<keyword evidence="8" id="KW-0408">Iron</keyword>
<dbReference type="InterPro" id="IPR015876">
    <property type="entry name" value="Acyl-CoA_DS"/>
</dbReference>
<evidence type="ECO:0000256" key="8">
    <source>
        <dbReference type="ARBA" id="ARBA00023004"/>
    </source>
</evidence>
<comment type="similarity">
    <text evidence="2">Belongs to the fatty acid desaturase type 2 family.</text>
</comment>
<evidence type="ECO:0000256" key="6">
    <source>
        <dbReference type="ARBA" id="ARBA00022989"/>
    </source>
</evidence>
<dbReference type="PANTHER" id="PTHR11351:SF31">
    <property type="entry name" value="DESATURASE 1, ISOFORM A-RELATED"/>
    <property type="match status" value="1"/>
</dbReference>
<sequence>MEPVIRIDGSSASADLGQPVLDAPKLVWNGSMLVFAIIFAIPYFTFSALLMFFCLTYATLLLGHSVGMHRMLIHRTFICSKPVERFLIYIGTLVGVAGPHGILRVHDIRDWAQRQPRCHDFFSHRRSLLKDLRWQLFYRFEFEKPPEFFIEANVASDRFYIFLEKTWRWHQILLAILLYAIGGIPWVIWGICMRVIVSAAGHWTITHFCHRPGQGDWDVKGASVQASNLPGLGLLTYGECWHNNHHAFPESARIGLEDDQHDPAWWVIKWLGEVGLAHNIGLPRAKSSREDLTKRLI</sequence>
<feature type="transmembrane region" description="Helical" evidence="12">
    <location>
        <begin position="32"/>
        <end position="62"/>
    </location>
</feature>
<evidence type="ECO:0000256" key="7">
    <source>
        <dbReference type="ARBA" id="ARBA00023002"/>
    </source>
</evidence>
<evidence type="ECO:0000256" key="5">
    <source>
        <dbReference type="ARBA" id="ARBA00022832"/>
    </source>
</evidence>
<feature type="transmembrane region" description="Helical" evidence="12">
    <location>
        <begin position="172"/>
        <end position="191"/>
    </location>
</feature>
<evidence type="ECO:0000256" key="9">
    <source>
        <dbReference type="ARBA" id="ARBA00023098"/>
    </source>
</evidence>
<dbReference type="CDD" id="cd03505">
    <property type="entry name" value="Delta9-FADS-like"/>
    <property type="match status" value="1"/>
</dbReference>
<reference evidence="14 15" key="1">
    <citation type="submission" date="2021-03" db="EMBL/GenBank/DDBJ databases">
        <title>Complete genome of Parasphingorhabdus_sp.JHSY0214.</title>
        <authorList>
            <person name="Yoo J.H."/>
            <person name="Bae J.W."/>
        </authorList>
    </citation>
    <scope>NUCLEOTIDE SEQUENCE [LARGE SCALE GENOMIC DNA]</scope>
    <source>
        <strain evidence="14 15">JHSY0214</strain>
    </source>
</reference>
<dbReference type="Pfam" id="PF00487">
    <property type="entry name" value="FA_desaturase"/>
    <property type="match status" value="1"/>
</dbReference>
<evidence type="ECO:0000256" key="11">
    <source>
        <dbReference type="ARBA" id="ARBA00023160"/>
    </source>
</evidence>
<feature type="domain" description="Fatty acid desaturase" evidence="13">
    <location>
        <begin position="49"/>
        <end position="249"/>
    </location>
</feature>
<keyword evidence="7" id="KW-0560">Oxidoreductase</keyword>
<evidence type="ECO:0000313" key="14">
    <source>
        <dbReference type="EMBL" id="QTD57676.1"/>
    </source>
</evidence>
<evidence type="ECO:0000256" key="1">
    <source>
        <dbReference type="ARBA" id="ARBA00004141"/>
    </source>
</evidence>
<organism evidence="14 15">
    <name type="scientific">Parasphingorhabdus cellanae</name>
    <dbReference type="NCBI Taxonomy" id="2806553"/>
    <lineage>
        <taxon>Bacteria</taxon>
        <taxon>Pseudomonadati</taxon>
        <taxon>Pseudomonadota</taxon>
        <taxon>Alphaproteobacteria</taxon>
        <taxon>Sphingomonadales</taxon>
        <taxon>Sphingomonadaceae</taxon>
        <taxon>Parasphingorhabdus</taxon>
    </lineage>
</organism>